<dbReference type="EMBL" id="FLUQ01000002">
    <property type="protein sequence ID" value="SBW04689.1"/>
    <property type="molecule type" value="Genomic_DNA"/>
</dbReference>
<evidence type="ECO:0000313" key="3">
    <source>
        <dbReference type="EMBL" id="SBW04689.1"/>
    </source>
</evidence>
<protein>
    <recommendedName>
        <fullName evidence="4">Zinc resistance-associated protein</fullName>
    </recommendedName>
</protein>
<evidence type="ECO:0000256" key="1">
    <source>
        <dbReference type="SAM" id="MobiDB-lite"/>
    </source>
</evidence>
<feature type="region of interest" description="Disordered" evidence="1">
    <location>
        <begin position="141"/>
        <end position="161"/>
    </location>
</feature>
<proteinExistence type="predicted"/>
<evidence type="ECO:0008006" key="4">
    <source>
        <dbReference type="Google" id="ProtNLM"/>
    </source>
</evidence>
<feature type="chain" id="PRO_5012419864" description="Zinc resistance-associated protein" evidence="2">
    <location>
        <begin position="27"/>
        <end position="161"/>
    </location>
</feature>
<dbReference type="Gene3D" id="1.20.120.1490">
    <property type="match status" value="1"/>
</dbReference>
<evidence type="ECO:0000256" key="2">
    <source>
        <dbReference type="SAM" id="SignalP"/>
    </source>
</evidence>
<feature type="signal peptide" evidence="2">
    <location>
        <begin position="1"/>
        <end position="26"/>
    </location>
</feature>
<gene>
    <name evidence="3" type="ORF">KL86DPRO_20358</name>
</gene>
<sequence length="161" mass="17310">MKKHTKVFYAALLAALVMTMPLAAQARPGGHGPGPDGPGGWCQTLPQEQRDAVWKLMQEHRAKMQPIRDQLWIKSRTLDALSGNSKVEPKDIEKMVNEMAALRTQLREEHKAFADRVKKETGVDLPGAGCGMGMGGGYGRHGGGDGPRGGHGGGHYGGMNR</sequence>
<keyword evidence="2" id="KW-0732">Signal</keyword>
<dbReference type="Pfam" id="PF13801">
    <property type="entry name" value="Metal_resist"/>
    <property type="match status" value="1"/>
</dbReference>
<dbReference type="InterPro" id="IPR025961">
    <property type="entry name" value="Metal_resist"/>
</dbReference>
<accession>A0A212JZ20</accession>
<dbReference type="AlphaFoldDB" id="A0A212JZ20"/>
<reference evidence="3" key="1">
    <citation type="submission" date="2016-04" db="EMBL/GenBank/DDBJ databases">
        <authorList>
            <person name="Evans L.H."/>
            <person name="Alamgir A."/>
            <person name="Owens N."/>
            <person name="Weber N.D."/>
            <person name="Virtaneva K."/>
            <person name="Barbian K."/>
            <person name="Babar A."/>
            <person name="Rosenke K."/>
        </authorList>
    </citation>
    <scope>NUCLEOTIDE SEQUENCE</scope>
    <source>
        <strain evidence="3">86</strain>
    </source>
</reference>
<name>A0A212JZ20_9DELT</name>
<organism evidence="3">
    <name type="scientific">uncultured delta proteobacterium</name>
    <dbReference type="NCBI Taxonomy" id="34034"/>
    <lineage>
        <taxon>Bacteria</taxon>
        <taxon>Deltaproteobacteria</taxon>
        <taxon>environmental samples</taxon>
    </lineage>
</organism>